<evidence type="ECO:0000256" key="12">
    <source>
        <dbReference type="RuleBase" id="RU000581"/>
    </source>
</evidence>
<keyword evidence="5" id="KW-0276">Fatty acid metabolism</keyword>
<dbReference type="GO" id="GO:0005789">
    <property type="term" value="C:endoplasmic reticulum membrane"/>
    <property type="evidence" value="ECO:0007669"/>
    <property type="project" value="TreeGrafter"/>
</dbReference>
<evidence type="ECO:0000313" key="14">
    <source>
        <dbReference type="EMBL" id="GBM28860.1"/>
    </source>
</evidence>
<evidence type="ECO:0000256" key="5">
    <source>
        <dbReference type="ARBA" id="ARBA00022832"/>
    </source>
</evidence>
<dbReference type="CDD" id="cd03505">
    <property type="entry name" value="Delta9-FADS-like"/>
    <property type="match status" value="1"/>
</dbReference>
<organism evidence="14 15">
    <name type="scientific">Araneus ventricosus</name>
    <name type="common">Orbweaver spider</name>
    <name type="synonym">Epeira ventricosa</name>
    <dbReference type="NCBI Taxonomy" id="182803"/>
    <lineage>
        <taxon>Eukaryota</taxon>
        <taxon>Metazoa</taxon>
        <taxon>Ecdysozoa</taxon>
        <taxon>Arthropoda</taxon>
        <taxon>Chelicerata</taxon>
        <taxon>Arachnida</taxon>
        <taxon>Araneae</taxon>
        <taxon>Araneomorphae</taxon>
        <taxon>Entelegynae</taxon>
        <taxon>Araneoidea</taxon>
        <taxon>Araneidae</taxon>
        <taxon>Araneus</taxon>
    </lineage>
</organism>
<comment type="cofactor">
    <cofactor evidence="12">
        <name>Fe(2+)</name>
        <dbReference type="ChEBI" id="CHEBI:29033"/>
    </cofactor>
</comment>
<dbReference type="PANTHER" id="PTHR11351:SF31">
    <property type="entry name" value="DESATURASE 1, ISOFORM A-RELATED"/>
    <property type="match status" value="1"/>
</dbReference>
<sequence>MIPIWCWGESAWNSFFIAAVARYCVSLNSTWLVNSAGHRYGDQPFDKYIEARENPVVALLMFGEGWHNYHHVFPWDYSASELGYTFNLTKVFIDSMAMVGLAYDLKTANPNAIKDRKLNSGDGTRVTLNENKHN</sequence>
<evidence type="ECO:0000256" key="3">
    <source>
        <dbReference type="ARBA" id="ARBA00022516"/>
    </source>
</evidence>
<keyword evidence="6" id="KW-1133">Transmembrane helix</keyword>
<evidence type="ECO:0000256" key="6">
    <source>
        <dbReference type="ARBA" id="ARBA00022989"/>
    </source>
</evidence>
<dbReference type="PANTHER" id="PTHR11351">
    <property type="entry name" value="ACYL-COA DESATURASE"/>
    <property type="match status" value="1"/>
</dbReference>
<keyword evidence="15" id="KW-1185">Reference proteome</keyword>
<dbReference type="Proteomes" id="UP000499080">
    <property type="component" value="Unassembled WGS sequence"/>
</dbReference>
<dbReference type="InterPro" id="IPR005804">
    <property type="entry name" value="FA_desaturase_dom"/>
</dbReference>
<keyword evidence="11 12" id="KW-0275">Fatty acid biosynthesis</keyword>
<evidence type="ECO:0000256" key="10">
    <source>
        <dbReference type="ARBA" id="ARBA00023136"/>
    </source>
</evidence>
<dbReference type="Pfam" id="PF00487">
    <property type="entry name" value="FA_desaturase"/>
    <property type="match status" value="1"/>
</dbReference>
<evidence type="ECO:0000256" key="4">
    <source>
        <dbReference type="ARBA" id="ARBA00022692"/>
    </source>
</evidence>
<dbReference type="EMBL" id="BGPR01000621">
    <property type="protein sequence ID" value="GBM28860.1"/>
    <property type="molecule type" value="Genomic_DNA"/>
</dbReference>
<keyword evidence="8" id="KW-0408">Iron</keyword>
<accession>A0A4Y2EI94</accession>
<keyword evidence="4 12" id="KW-0812">Transmembrane</keyword>
<gene>
    <name evidence="14" type="primary">SCD5_39</name>
    <name evidence="14" type="ORF">AVEN_43577_1</name>
</gene>
<name>A0A4Y2EI94_ARAVE</name>
<evidence type="ECO:0000256" key="1">
    <source>
        <dbReference type="ARBA" id="ARBA00004141"/>
    </source>
</evidence>
<keyword evidence="9" id="KW-0443">Lipid metabolism</keyword>
<evidence type="ECO:0000256" key="7">
    <source>
        <dbReference type="ARBA" id="ARBA00023002"/>
    </source>
</evidence>
<comment type="domain">
    <text evidence="12">The histidine box domains are involved in binding the catalytic metal ions.</text>
</comment>
<dbReference type="GO" id="GO:0006636">
    <property type="term" value="P:unsaturated fatty acid biosynthetic process"/>
    <property type="evidence" value="ECO:0007669"/>
    <property type="project" value="TreeGrafter"/>
</dbReference>
<dbReference type="GO" id="GO:0005506">
    <property type="term" value="F:iron ion binding"/>
    <property type="evidence" value="ECO:0007669"/>
    <property type="project" value="TreeGrafter"/>
</dbReference>
<evidence type="ECO:0000256" key="8">
    <source>
        <dbReference type="ARBA" id="ARBA00023004"/>
    </source>
</evidence>
<evidence type="ECO:0000256" key="9">
    <source>
        <dbReference type="ARBA" id="ARBA00023098"/>
    </source>
</evidence>
<dbReference type="InterPro" id="IPR015876">
    <property type="entry name" value="Acyl-CoA_DS"/>
</dbReference>
<feature type="domain" description="Fatty acid desaturase" evidence="13">
    <location>
        <begin position="5"/>
        <end position="74"/>
    </location>
</feature>
<evidence type="ECO:0000313" key="15">
    <source>
        <dbReference type="Proteomes" id="UP000499080"/>
    </source>
</evidence>
<proteinExistence type="inferred from homology"/>
<dbReference type="AlphaFoldDB" id="A0A4Y2EI94"/>
<reference evidence="14 15" key="1">
    <citation type="journal article" date="2019" name="Sci. Rep.">
        <title>Orb-weaving spider Araneus ventricosus genome elucidates the spidroin gene catalogue.</title>
        <authorList>
            <person name="Kono N."/>
            <person name="Nakamura H."/>
            <person name="Ohtoshi R."/>
            <person name="Moran D.A.P."/>
            <person name="Shinohara A."/>
            <person name="Yoshida Y."/>
            <person name="Fujiwara M."/>
            <person name="Mori M."/>
            <person name="Tomita M."/>
            <person name="Arakawa K."/>
        </authorList>
    </citation>
    <scope>NUCLEOTIDE SEQUENCE [LARGE SCALE GENOMIC DNA]</scope>
</reference>
<keyword evidence="3 12" id="KW-0444">Lipid biosynthesis</keyword>
<evidence type="ECO:0000259" key="13">
    <source>
        <dbReference type="Pfam" id="PF00487"/>
    </source>
</evidence>
<dbReference type="GO" id="GO:0004768">
    <property type="term" value="F:stearoyl-CoA 9-desaturase activity"/>
    <property type="evidence" value="ECO:0007669"/>
    <property type="project" value="TreeGrafter"/>
</dbReference>
<dbReference type="PRINTS" id="PR00075">
    <property type="entry name" value="FACDDSATRASE"/>
</dbReference>
<comment type="similarity">
    <text evidence="2 12">Belongs to the fatty acid desaturase type 1 family.</text>
</comment>
<evidence type="ECO:0000256" key="11">
    <source>
        <dbReference type="ARBA" id="ARBA00023160"/>
    </source>
</evidence>
<keyword evidence="10" id="KW-0472">Membrane</keyword>
<dbReference type="OrthoDB" id="10260134at2759"/>
<protein>
    <submittedName>
        <fullName evidence="14">Stearoyl-CoA desaturase 5</fullName>
    </submittedName>
</protein>
<evidence type="ECO:0000256" key="2">
    <source>
        <dbReference type="ARBA" id="ARBA00009295"/>
    </source>
</evidence>
<keyword evidence="7 12" id="KW-0560">Oxidoreductase</keyword>
<comment type="subcellular location">
    <subcellularLocation>
        <location evidence="1">Membrane</location>
        <topology evidence="1">Multi-pass membrane protein</topology>
    </subcellularLocation>
</comment>
<comment type="caution">
    <text evidence="14">The sequence shown here is derived from an EMBL/GenBank/DDBJ whole genome shotgun (WGS) entry which is preliminary data.</text>
</comment>